<keyword evidence="1" id="KW-0812">Transmembrane</keyword>
<feature type="domain" description="DUF4395" evidence="2">
    <location>
        <begin position="11"/>
        <end position="144"/>
    </location>
</feature>
<feature type="transmembrane region" description="Helical" evidence="1">
    <location>
        <begin position="20"/>
        <end position="47"/>
    </location>
</feature>
<evidence type="ECO:0000259" key="2">
    <source>
        <dbReference type="Pfam" id="PF14340"/>
    </source>
</evidence>
<feature type="transmembrane region" description="Helical" evidence="1">
    <location>
        <begin position="89"/>
        <end position="109"/>
    </location>
</feature>
<dbReference type="AlphaFoldDB" id="A0A0R2QFL6"/>
<dbReference type="Proteomes" id="UP000051017">
    <property type="component" value="Unassembled WGS sequence"/>
</dbReference>
<evidence type="ECO:0000256" key="1">
    <source>
        <dbReference type="SAM" id="Phobius"/>
    </source>
</evidence>
<sequence>MAKLFSFPNPVNETSARIVAGGAALMGTLFAVTGSGWILGVLTYGFIARVLTGPTLSPLGRLSTQVITPLLTPLIKSEHRMVPGPPKRFAQGVGATFGIVASALFMSGAVTEARFVIAALVGAAFLESAFALCLGCIMFGWLMKAGVIPEEVCEECNNFSLRSLATTSSQA</sequence>
<evidence type="ECO:0000313" key="3">
    <source>
        <dbReference type="EMBL" id="KRO49102.1"/>
    </source>
</evidence>
<protein>
    <recommendedName>
        <fullName evidence="2">DUF4395 domain-containing protein</fullName>
    </recommendedName>
</protein>
<accession>A0A0R2QFL6</accession>
<dbReference type="InterPro" id="IPR025508">
    <property type="entry name" value="DUF4395"/>
</dbReference>
<reference evidence="3 4" key="1">
    <citation type="submission" date="2015-10" db="EMBL/GenBank/DDBJ databases">
        <title>Metagenome-Assembled Genomes uncover a global brackish microbiome.</title>
        <authorList>
            <person name="Hugerth L.W."/>
            <person name="Larsson J."/>
            <person name="Alneberg J."/>
            <person name="Lindh M.V."/>
            <person name="Legrand C."/>
            <person name="Pinhassi J."/>
            <person name="Andersson A.F."/>
        </authorList>
    </citation>
    <scope>NUCLEOTIDE SEQUENCE [LARGE SCALE GENOMIC DNA]</scope>
    <source>
        <strain evidence="3">BACL6 MAG-120924-bin43</strain>
    </source>
</reference>
<dbReference type="Pfam" id="PF14340">
    <property type="entry name" value="DUF4395"/>
    <property type="match status" value="1"/>
</dbReference>
<feature type="transmembrane region" description="Helical" evidence="1">
    <location>
        <begin position="115"/>
        <end position="142"/>
    </location>
</feature>
<comment type="caution">
    <text evidence="3">The sequence shown here is derived from an EMBL/GenBank/DDBJ whole genome shotgun (WGS) entry which is preliminary data.</text>
</comment>
<keyword evidence="1" id="KW-0472">Membrane</keyword>
<evidence type="ECO:0000313" key="4">
    <source>
        <dbReference type="Proteomes" id="UP000051017"/>
    </source>
</evidence>
<organism evidence="3 4">
    <name type="scientific">Acidimicrobiia bacterium BACL6 MAG-120924-bin43</name>
    <dbReference type="NCBI Taxonomy" id="1655583"/>
    <lineage>
        <taxon>Bacteria</taxon>
        <taxon>Bacillati</taxon>
        <taxon>Actinomycetota</taxon>
        <taxon>Acidimicrobiia</taxon>
        <taxon>acIV cluster</taxon>
    </lineage>
</organism>
<gene>
    <name evidence="3" type="ORF">ABR75_00240</name>
</gene>
<keyword evidence="1" id="KW-1133">Transmembrane helix</keyword>
<proteinExistence type="predicted"/>
<dbReference type="EMBL" id="LIBJ01000040">
    <property type="protein sequence ID" value="KRO49102.1"/>
    <property type="molecule type" value="Genomic_DNA"/>
</dbReference>
<name>A0A0R2QFL6_9ACTN</name>